<feature type="non-terminal residue" evidence="1">
    <location>
        <position position="1"/>
    </location>
</feature>
<evidence type="ECO:0000313" key="1">
    <source>
        <dbReference type="EMBL" id="KAI7747884.1"/>
    </source>
</evidence>
<sequence length="137" mass="16002">FSLSLQTHTPATIFFPTNPIQSLIKKVPHTKPKVFCSQSYTLMPVTTHRSTKRPSDAGYHASPLHLFFERFWGNMLYEQPLRSWRAAEQYMHKCWERDKLDRRCSIRNAICRKKNDQQVLDNQHVLADLTGSDNQLG</sequence>
<gene>
    <name evidence="1" type="ORF">M8C21_026751</name>
</gene>
<accession>A0AAD5CTZ9</accession>
<feature type="non-terminal residue" evidence="1">
    <location>
        <position position="137"/>
    </location>
</feature>
<name>A0AAD5CTZ9_AMBAR</name>
<proteinExistence type="predicted"/>
<protein>
    <submittedName>
        <fullName evidence="1">Uncharacterized protein</fullName>
    </submittedName>
</protein>
<organism evidence="1 2">
    <name type="scientific">Ambrosia artemisiifolia</name>
    <name type="common">Common ragweed</name>
    <dbReference type="NCBI Taxonomy" id="4212"/>
    <lineage>
        <taxon>Eukaryota</taxon>
        <taxon>Viridiplantae</taxon>
        <taxon>Streptophyta</taxon>
        <taxon>Embryophyta</taxon>
        <taxon>Tracheophyta</taxon>
        <taxon>Spermatophyta</taxon>
        <taxon>Magnoliopsida</taxon>
        <taxon>eudicotyledons</taxon>
        <taxon>Gunneridae</taxon>
        <taxon>Pentapetalae</taxon>
        <taxon>asterids</taxon>
        <taxon>campanulids</taxon>
        <taxon>Asterales</taxon>
        <taxon>Asteraceae</taxon>
        <taxon>Asteroideae</taxon>
        <taxon>Heliantheae alliance</taxon>
        <taxon>Heliantheae</taxon>
        <taxon>Ambrosia</taxon>
    </lineage>
</organism>
<dbReference type="Proteomes" id="UP001206925">
    <property type="component" value="Unassembled WGS sequence"/>
</dbReference>
<keyword evidence="2" id="KW-1185">Reference proteome</keyword>
<comment type="caution">
    <text evidence="1">The sequence shown here is derived from an EMBL/GenBank/DDBJ whole genome shotgun (WGS) entry which is preliminary data.</text>
</comment>
<dbReference type="EMBL" id="JAMZMK010006648">
    <property type="protein sequence ID" value="KAI7747884.1"/>
    <property type="molecule type" value="Genomic_DNA"/>
</dbReference>
<evidence type="ECO:0000313" key="2">
    <source>
        <dbReference type="Proteomes" id="UP001206925"/>
    </source>
</evidence>
<reference evidence="1" key="1">
    <citation type="submission" date="2022-06" db="EMBL/GenBank/DDBJ databases">
        <title>Uncovering the hologenomic basis of an extraordinary plant invasion.</title>
        <authorList>
            <person name="Bieker V.C."/>
            <person name="Martin M.D."/>
            <person name="Gilbert T."/>
            <person name="Hodgins K."/>
            <person name="Battlay P."/>
            <person name="Petersen B."/>
            <person name="Wilson J."/>
        </authorList>
    </citation>
    <scope>NUCLEOTIDE SEQUENCE</scope>
    <source>
        <strain evidence="1">AA19_3_7</strain>
        <tissue evidence="1">Leaf</tissue>
    </source>
</reference>
<dbReference type="AlphaFoldDB" id="A0AAD5CTZ9"/>